<evidence type="ECO:0000256" key="1">
    <source>
        <dbReference type="ARBA" id="ARBA00006354"/>
    </source>
</evidence>
<dbReference type="SUPFAM" id="SSF52540">
    <property type="entry name" value="P-loop containing nucleoside triphosphate hydrolases"/>
    <property type="match status" value="1"/>
</dbReference>
<dbReference type="Proteomes" id="UP000318053">
    <property type="component" value="Unassembled WGS sequence"/>
</dbReference>
<dbReference type="EMBL" id="SJPK01000007">
    <property type="protein sequence ID" value="TWT65257.1"/>
    <property type="molecule type" value="Genomic_DNA"/>
</dbReference>
<dbReference type="NCBIfam" id="TIGR00368">
    <property type="entry name" value="YifB family Mg chelatase-like AAA ATPase"/>
    <property type="match status" value="1"/>
</dbReference>
<accession>A0A5C5XPZ5</accession>
<dbReference type="InterPro" id="IPR014721">
    <property type="entry name" value="Ribsml_uS5_D2-typ_fold_subgr"/>
</dbReference>
<dbReference type="SUPFAM" id="SSF54211">
    <property type="entry name" value="Ribosomal protein S5 domain 2-like"/>
    <property type="match status" value="1"/>
</dbReference>
<evidence type="ECO:0000313" key="6">
    <source>
        <dbReference type="Proteomes" id="UP000318053"/>
    </source>
</evidence>
<dbReference type="Pfam" id="PF01078">
    <property type="entry name" value="Mg_chelatase"/>
    <property type="match status" value="1"/>
</dbReference>
<dbReference type="InterPro" id="IPR000523">
    <property type="entry name" value="Mg_chelatse_chII-like_cat_dom"/>
</dbReference>
<dbReference type="RefSeq" id="WP_146392106.1">
    <property type="nucleotide sequence ID" value="NZ_SJPK01000007.1"/>
</dbReference>
<dbReference type="InterPro" id="IPR027417">
    <property type="entry name" value="P-loop_NTPase"/>
</dbReference>
<sequence length="513" mass="55625">MLARLKTFTLLGIEAMPVDVEVDISPAAMPKTILVGLPDTAVKESTHRVERAISNSGFIRPTDRVVINLAPGDLPKQAPSFDLPIALGVLAGSGQLDAERIEDYAVVGELALEGITRPIKGVLSIAIEAAKDQALKGLIVPSENAPEAAVVEDLEVIAVDSLAQCVAFLAGEIEIPAVPSRLDEIFEQFSEYDVDFADVRGQELAKRAMTLAAAGRHNLLMIGPPGSGKTMLAKRIPTVLPQLLPAESIETTRIYSAVGQLPSKQPLLAKRPFRCPHHTISDAGLVGGGSPPSPGEISKAHNGILFLDELPEFNRKTLEVMRQPLEDGVVTISRALRSTTFPSDFMLIAAANPCPCGYRSDPRRSCNCTPPQIERYMGKISGPLLDRIDIHIEVPAVPFEELSAKTTTTESSAMMRENVVRARAAQSDRFQNSPVRYNAQMTSRQVRQYCELNTASKQLLRVGVESLGLSARAHDKILRVARTIADIAASDKIEEEHLAEAISYRNLDADLWV</sequence>
<dbReference type="PANTHER" id="PTHR32039">
    <property type="entry name" value="MAGNESIUM-CHELATASE SUBUNIT CHLI"/>
    <property type="match status" value="1"/>
</dbReference>
<dbReference type="InterPro" id="IPR025158">
    <property type="entry name" value="Mg_chelat-rel_C"/>
</dbReference>
<dbReference type="GO" id="GO:0003677">
    <property type="term" value="F:DNA binding"/>
    <property type="evidence" value="ECO:0007669"/>
    <property type="project" value="InterPro"/>
</dbReference>
<keyword evidence="2" id="KW-0547">Nucleotide-binding</keyword>
<dbReference type="InterPro" id="IPR001208">
    <property type="entry name" value="MCM_dom"/>
</dbReference>
<dbReference type="Gene3D" id="3.30.230.10">
    <property type="match status" value="1"/>
</dbReference>
<dbReference type="InterPro" id="IPR045006">
    <property type="entry name" value="CHLI-like"/>
</dbReference>
<reference evidence="5 6" key="1">
    <citation type="submission" date="2019-02" db="EMBL/GenBank/DDBJ databases">
        <title>Deep-cultivation of Planctomycetes and their phenomic and genomic characterization uncovers novel biology.</title>
        <authorList>
            <person name="Wiegand S."/>
            <person name="Jogler M."/>
            <person name="Boedeker C."/>
            <person name="Pinto D."/>
            <person name="Vollmers J."/>
            <person name="Rivas-Marin E."/>
            <person name="Kohn T."/>
            <person name="Peeters S.H."/>
            <person name="Heuer A."/>
            <person name="Rast P."/>
            <person name="Oberbeckmann S."/>
            <person name="Bunk B."/>
            <person name="Jeske O."/>
            <person name="Meyerdierks A."/>
            <person name="Storesund J.E."/>
            <person name="Kallscheuer N."/>
            <person name="Luecker S."/>
            <person name="Lage O.M."/>
            <person name="Pohl T."/>
            <person name="Merkel B.J."/>
            <person name="Hornburger P."/>
            <person name="Mueller R.-W."/>
            <person name="Bruemmer F."/>
            <person name="Labrenz M."/>
            <person name="Spormann A.M."/>
            <person name="Op Den Camp H."/>
            <person name="Overmann J."/>
            <person name="Amann R."/>
            <person name="Jetten M.S.M."/>
            <person name="Mascher T."/>
            <person name="Medema M.H."/>
            <person name="Devos D.P."/>
            <person name="Kaster A.-K."/>
            <person name="Ovreas L."/>
            <person name="Rohde M."/>
            <person name="Galperin M.Y."/>
            <person name="Jogler C."/>
        </authorList>
    </citation>
    <scope>NUCLEOTIDE SEQUENCE [LARGE SCALE GENOMIC DNA]</scope>
    <source>
        <strain evidence="5 6">CA85</strain>
    </source>
</reference>
<dbReference type="InterPro" id="IPR020568">
    <property type="entry name" value="Ribosomal_Su5_D2-typ_SF"/>
</dbReference>
<evidence type="ECO:0000256" key="3">
    <source>
        <dbReference type="ARBA" id="ARBA00022840"/>
    </source>
</evidence>
<comment type="similarity">
    <text evidence="1">Belongs to the Mg-chelatase subunits D/I family. ComM subfamily.</text>
</comment>
<name>A0A5C5XPZ5_9BACT</name>
<comment type="caution">
    <text evidence="5">The sequence shown here is derived from an EMBL/GenBank/DDBJ whole genome shotgun (WGS) entry which is preliminary data.</text>
</comment>
<organism evidence="5 6">
    <name type="scientific">Allorhodopirellula solitaria</name>
    <dbReference type="NCBI Taxonomy" id="2527987"/>
    <lineage>
        <taxon>Bacteria</taxon>
        <taxon>Pseudomonadati</taxon>
        <taxon>Planctomycetota</taxon>
        <taxon>Planctomycetia</taxon>
        <taxon>Pirellulales</taxon>
        <taxon>Pirellulaceae</taxon>
        <taxon>Allorhodopirellula</taxon>
    </lineage>
</organism>
<dbReference type="Pfam" id="PF13541">
    <property type="entry name" value="ChlI"/>
    <property type="match status" value="1"/>
</dbReference>
<evidence type="ECO:0000256" key="2">
    <source>
        <dbReference type="ARBA" id="ARBA00022741"/>
    </source>
</evidence>
<dbReference type="AlphaFoldDB" id="A0A5C5XPZ5"/>
<keyword evidence="3" id="KW-0067">ATP-binding</keyword>
<evidence type="ECO:0000313" key="5">
    <source>
        <dbReference type="EMBL" id="TWT65257.1"/>
    </source>
</evidence>
<dbReference type="PROSITE" id="PS00676">
    <property type="entry name" value="SIGMA54_INTERACT_2"/>
    <property type="match status" value="1"/>
</dbReference>
<feature type="domain" description="AAA+ ATPase" evidence="4">
    <location>
        <begin position="215"/>
        <end position="398"/>
    </location>
</feature>
<evidence type="ECO:0000259" key="4">
    <source>
        <dbReference type="SMART" id="SM00382"/>
    </source>
</evidence>
<dbReference type="Pfam" id="PF13335">
    <property type="entry name" value="Mg_chelatase_C"/>
    <property type="match status" value="1"/>
</dbReference>
<keyword evidence="6" id="KW-1185">Reference proteome</keyword>
<dbReference type="OrthoDB" id="9813147at2"/>
<dbReference type="PRINTS" id="PR01657">
    <property type="entry name" value="MCMFAMILY"/>
</dbReference>
<dbReference type="Gene3D" id="3.40.50.300">
    <property type="entry name" value="P-loop containing nucleotide triphosphate hydrolases"/>
    <property type="match status" value="1"/>
</dbReference>
<dbReference type="InterPro" id="IPR004482">
    <property type="entry name" value="Mg_chelat-rel"/>
</dbReference>
<dbReference type="GO" id="GO:0005524">
    <property type="term" value="F:ATP binding"/>
    <property type="evidence" value="ECO:0007669"/>
    <property type="project" value="UniProtKB-KW"/>
</dbReference>
<dbReference type="InterPro" id="IPR025943">
    <property type="entry name" value="Sigma_54_int_dom_ATP-bd_2"/>
</dbReference>
<proteinExistence type="inferred from homology"/>
<dbReference type="PANTHER" id="PTHR32039:SF7">
    <property type="entry name" value="COMPETENCE PROTEIN COMM"/>
    <property type="match status" value="1"/>
</dbReference>
<gene>
    <name evidence="5" type="primary">comM</name>
    <name evidence="5" type="ORF">CA85_31690</name>
</gene>
<dbReference type="InterPro" id="IPR003593">
    <property type="entry name" value="AAA+_ATPase"/>
</dbReference>
<protein>
    <submittedName>
        <fullName evidence="5">Competence protein ComM</fullName>
    </submittedName>
</protein>
<dbReference type="SMART" id="SM00382">
    <property type="entry name" value="AAA"/>
    <property type="match status" value="1"/>
</dbReference>